<accession>A0ABU5ZI16</accession>
<protein>
    <submittedName>
        <fullName evidence="1">Uncharacterized protein</fullName>
    </submittedName>
</protein>
<name>A0ABU5ZI16_9BACL</name>
<dbReference type="RefSeq" id="WP_371754269.1">
    <property type="nucleotide sequence ID" value="NZ_JAYJLD010000014.1"/>
</dbReference>
<evidence type="ECO:0000313" key="2">
    <source>
        <dbReference type="Proteomes" id="UP001310386"/>
    </source>
</evidence>
<dbReference type="EMBL" id="JAYJLD010000014">
    <property type="protein sequence ID" value="MEB3102148.1"/>
    <property type="molecule type" value="Genomic_DNA"/>
</dbReference>
<keyword evidence="2" id="KW-1185">Reference proteome</keyword>
<evidence type="ECO:0000313" key="1">
    <source>
        <dbReference type="EMBL" id="MEB3102148.1"/>
    </source>
</evidence>
<comment type="caution">
    <text evidence="1">The sequence shown here is derived from an EMBL/GenBank/DDBJ whole genome shotgun (WGS) entry which is preliminary data.</text>
</comment>
<proteinExistence type="predicted"/>
<dbReference type="Proteomes" id="UP001310386">
    <property type="component" value="Unassembled WGS sequence"/>
</dbReference>
<sequence length="161" mass="18224">MYKLVAYLLILVLGMMLNALQTDEEMAMKALFQAKHALNRAAHAAAQQLDVSKLPAGVYSIDPLRAETTALSYLQRNLRLDASNHPLPGTFFKQQIEILVFEVINEDRGFPYIYENADYGYKVTLARPGVILIIRVEYPRMFNIMGPVTWEIKGAAEIYEA</sequence>
<reference evidence="1" key="1">
    <citation type="submission" date="2023-12" db="EMBL/GenBank/DDBJ databases">
        <title>Fervidustalea candida gen. nov., sp. nov., a novel member of the family Paenibacillaceae isolated from a geothermal area.</title>
        <authorList>
            <person name="Li W.-J."/>
            <person name="Jiao J.-Y."/>
            <person name="Chen Y."/>
        </authorList>
    </citation>
    <scope>NUCLEOTIDE SEQUENCE</scope>
    <source>
        <strain evidence="1">SYSU GA230002</strain>
    </source>
</reference>
<organism evidence="1 2">
    <name type="scientific">Ferviditalea candida</name>
    <dbReference type="NCBI Taxonomy" id="3108399"/>
    <lineage>
        <taxon>Bacteria</taxon>
        <taxon>Bacillati</taxon>
        <taxon>Bacillota</taxon>
        <taxon>Bacilli</taxon>
        <taxon>Bacillales</taxon>
        <taxon>Paenibacillaceae</taxon>
        <taxon>Ferviditalea</taxon>
    </lineage>
</organism>
<gene>
    <name evidence="1" type="ORF">VF724_10785</name>
</gene>